<dbReference type="PANTHER" id="PTHR46291">
    <property type="entry name" value="C2 DOMAIN-CONTAINING PROTEIN"/>
    <property type="match status" value="1"/>
</dbReference>
<name>A0AAW0NCU3_9GOBI</name>
<reference evidence="3" key="1">
    <citation type="submission" date="2024-04" db="EMBL/GenBank/DDBJ databases">
        <title>Salinicola lusitanus LLJ914,a marine bacterium isolated from the Okinawa Trough.</title>
        <authorList>
            <person name="Li J."/>
        </authorList>
    </citation>
    <scope>NUCLEOTIDE SEQUENCE [LARGE SCALE GENOMIC DNA]</scope>
</reference>
<dbReference type="AlphaFoldDB" id="A0AAW0NCU3"/>
<keyword evidence="3" id="KW-1185">Reference proteome</keyword>
<dbReference type="PANTHER" id="PTHR46291:SF4">
    <property type="entry name" value="C2 CALCIUM-DEPENDENT DOMAIN-CONTAINING PROTEIN 4C-LIKE"/>
    <property type="match status" value="1"/>
</dbReference>
<dbReference type="InterPro" id="IPR043549">
    <property type="entry name" value="C2C4C/C2C4D"/>
</dbReference>
<proteinExistence type="predicted"/>
<feature type="region of interest" description="Disordered" evidence="1">
    <location>
        <begin position="91"/>
        <end position="141"/>
    </location>
</feature>
<organism evidence="2 3">
    <name type="scientific">Mugilogobius chulae</name>
    <name type="common">yellowstripe goby</name>
    <dbReference type="NCBI Taxonomy" id="88201"/>
    <lineage>
        <taxon>Eukaryota</taxon>
        <taxon>Metazoa</taxon>
        <taxon>Chordata</taxon>
        <taxon>Craniata</taxon>
        <taxon>Vertebrata</taxon>
        <taxon>Euteleostomi</taxon>
        <taxon>Actinopterygii</taxon>
        <taxon>Neopterygii</taxon>
        <taxon>Teleostei</taxon>
        <taxon>Neoteleostei</taxon>
        <taxon>Acanthomorphata</taxon>
        <taxon>Gobiaria</taxon>
        <taxon>Gobiiformes</taxon>
        <taxon>Gobioidei</taxon>
        <taxon>Gobiidae</taxon>
        <taxon>Gobionellinae</taxon>
        <taxon>Mugilogobius</taxon>
    </lineage>
</organism>
<evidence type="ECO:0000313" key="2">
    <source>
        <dbReference type="EMBL" id="KAK7889662.1"/>
    </source>
</evidence>
<feature type="compositionally biased region" description="Low complexity" evidence="1">
    <location>
        <begin position="104"/>
        <end position="129"/>
    </location>
</feature>
<gene>
    <name evidence="2" type="ORF">WMY93_025222</name>
</gene>
<protein>
    <submittedName>
        <fullName evidence="2">Uncharacterized protein</fullName>
    </submittedName>
</protein>
<evidence type="ECO:0000256" key="1">
    <source>
        <dbReference type="SAM" id="MobiDB-lite"/>
    </source>
</evidence>
<dbReference type="EMBL" id="JBBPFD010000018">
    <property type="protein sequence ID" value="KAK7889662.1"/>
    <property type="molecule type" value="Genomic_DNA"/>
</dbReference>
<accession>A0AAW0NCU3</accession>
<comment type="caution">
    <text evidence="2">The sequence shown here is derived from an EMBL/GenBank/DDBJ whole genome shotgun (WGS) entry which is preliminary data.</text>
</comment>
<sequence length="295" mass="32339">MEKNTVTRTFSIGAINNRAKAFPSEDFFAARRHSSAGIRALLWANNSKLFGCSLGSDSQTSLENTFPNILTPDSIPQFTIPSLSVTSSLRSLDATRGDEEESEGYGSSEQDLPVSSAACSSLPSSGLSLSERKAERSVSDPLNQRRFLLQRDTFLTSAHTEDPASRAALSLPHLAKITTPYGFITLSQSPQMASEEALLCQSGLRHCKDEEKTCSYSKAPLRRTGDVTTYPSHLSAFKQRVSKDSAASKERLPKGDIQTLCTSSASCFVTAAHTDSKFKSRFREIIKKHFTIRNR</sequence>
<evidence type="ECO:0000313" key="3">
    <source>
        <dbReference type="Proteomes" id="UP001460270"/>
    </source>
</evidence>
<dbReference type="Proteomes" id="UP001460270">
    <property type="component" value="Unassembled WGS sequence"/>
</dbReference>